<evidence type="ECO:0008006" key="5">
    <source>
        <dbReference type="Google" id="ProtNLM"/>
    </source>
</evidence>
<proteinExistence type="predicted"/>
<reference evidence="3 4" key="1">
    <citation type="journal article" date="2020" name="ISME J.">
        <title>Uncovering the hidden diversity of litter-decomposition mechanisms in mushroom-forming fungi.</title>
        <authorList>
            <person name="Floudas D."/>
            <person name="Bentzer J."/>
            <person name="Ahren D."/>
            <person name="Johansson T."/>
            <person name="Persson P."/>
            <person name="Tunlid A."/>
        </authorList>
    </citation>
    <scope>NUCLEOTIDE SEQUENCE [LARGE SCALE GENOMIC DNA]</scope>
    <source>
        <strain evidence="3 4">CBS 661.87</strain>
    </source>
</reference>
<evidence type="ECO:0000256" key="2">
    <source>
        <dbReference type="SAM" id="SignalP"/>
    </source>
</evidence>
<keyword evidence="4" id="KW-1185">Reference proteome</keyword>
<sequence>MLPLALVVFVVLSSFVGKCGHPDIFFSNEARTFYLAGRDVFRSTMQRMLLGQTVHEIASSIRAQSEEKTCGASMAEHTTKFRELPGTLQTTSSVTMNQIYGVIGRPLESPLVITVISPPCQCHSTPMTLPESRFLPHLPMFLVALLFFTIVAEVYRLLRSFLKPSPPVRPPRDDETMNRRDGRPAVTSLQVFEILNASSPSVIPRAFQLALPESVNSPDRAISLGPAVVTVPGVSIPAAPIPAIVVTDPVPTASSSTSVSTCSTTSEAPDKPGSSSSTPRSKGKQRAGCSRVVRRQTSTRFRTAAEEHLKKLPVAEGAGVQACRTESSSQTTTRAFDGRRALSRTADDDNSSSVPIYVTPHRRRPGETALWRRSSASDLCATRVADEERGARAASASFDESSWAAEGPVCGVFRDRTNIAGPSRQVAEPEVC</sequence>
<feature type="signal peptide" evidence="2">
    <location>
        <begin position="1"/>
        <end position="20"/>
    </location>
</feature>
<name>A0A8H5HJU9_9AGAR</name>
<organism evidence="3 4">
    <name type="scientific">Tricholomella constricta</name>
    <dbReference type="NCBI Taxonomy" id="117010"/>
    <lineage>
        <taxon>Eukaryota</taxon>
        <taxon>Fungi</taxon>
        <taxon>Dikarya</taxon>
        <taxon>Basidiomycota</taxon>
        <taxon>Agaricomycotina</taxon>
        <taxon>Agaricomycetes</taxon>
        <taxon>Agaricomycetidae</taxon>
        <taxon>Agaricales</taxon>
        <taxon>Tricholomatineae</taxon>
        <taxon>Lyophyllaceae</taxon>
        <taxon>Tricholomella</taxon>
    </lineage>
</organism>
<protein>
    <recommendedName>
        <fullName evidence="5">Transmembrane protein</fullName>
    </recommendedName>
</protein>
<feature type="region of interest" description="Disordered" evidence="1">
    <location>
        <begin position="252"/>
        <end position="300"/>
    </location>
</feature>
<gene>
    <name evidence="3" type="ORF">D9615_003190</name>
</gene>
<feature type="chain" id="PRO_5034431374" description="Transmembrane protein" evidence="2">
    <location>
        <begin position="21"/>
        <end position="432"/>
    </location>
</feature>
<evidence type="ECO:0000313" key="3">
    <source>
        <dbReference type="EMBL" id="KAF5384330.1"/>
    </source>
</evidence>
<dbReference type="Proteomes" id="UP000565441">
    <property type="component" value="Unassembled WGS sequence"/>
</dbReference>
<evidence type="ECO:0000256" key="1">
    <source>
        <dbReference type="SAM" id="MobiDB-lite"/>
    </source>
</evidence>
<dbReference type="AlphaFoldDB" id="A0A8H5HJU9"/>
<comment type="caution">
    <text evidence="3">The sequence shown here is derived from an EMBL/GenBank/DDBJ whole genome shotgun (WGS) entry which is preliminary data.</text>
</comment>
<accession>A0A8H5HJU9</accession>
<dbReference type="EMBL" id="JAACJP010000005">
    <property type="protein sequence ID" value="KAF5384330.1"/>
    <property type="molecule type" value="Genomic_DNA"/>
</dbReference>
<keyword evidence="2" id="KW-0732">Signal</keyword>
<evidence type="ECO:0000313" key="4">
    <source>
        <dbReference type="Proteomes" id="UP000565441"/>
    </source>
</evidence>
<feature type="compositionally biased region" description="Low complexity" evidence="1">
    <location>
        <begin position="252"/>
        <end position="266"/>
    </location>
</feature>